<dbReference type="InterPro" id="IPR017927">
    <property type="entry name" value="FAD-bd_FR_type"/>
</dbReference>
<evidence type="ECO:0000313" key="3">
    <source>
        <dbReference type="Proteomes" id="UP001595823"/>
    </source>
</evidence>
<dbReference type="PANTHER" id="PTHR30157:SF0">
    <property type="entry name" value="NADPH-DEPENDENT FERRIC-CHELATE REDUCTASE"/>
    <property type="match status" value="1"/>
</dbReference>
<sequence length="238" mass="26500">MSHGWEGVVLKLFRGKDFQFTVTGAEDVTPTYRRVDFADGGLLAAAGVHPAMWVRLWFDLDSNPHQRAFTLVDPDAEAGTFSIEFALHGGSASKWAEAAAPGDTIDATLQGTRFHDPDPAPSRLCIVGDAASAPAVNSLLDHFDRTEAVIWFETQHEEDRDLPLRVEDGRHEVRWIDRGDTGEALVKQVRTDLPDLFSEDAYLWITCEAKSTRQIASFAKKELGIPKQRIHALGYWRA</sequence>
<comment type="caution">
    <text evidence="2">The sequence shown here is derived from an EMBL/GenBank/DDBJ whole genome shotgun (WGS) entry which is preliminary data.</text>
</comment>
<dbReference type="Gene3D" id="3.40.50.80">
    <property type="entry name" value="Nucleotide-binding domain of ferredoxin-NADP reductase (FNR) module"/>
    <property type="match status" value="1"/>
</dbReference>
<name>A0ABV8U108_9ACTN</name>
<dbReference type="Gene3D" id="2.40.30.10">
    <property type="entry name" value="Translation factors"/>
    <property type="match status" value="1"/>
</dbReference>
<dbReference type="PROSITE" id="PS51384">
    <property type="entry name" value="FAD_FR"/>
    <property type="match status" value="1"/>
</dbReference>
<gene>
    <name evidence="2" type="ORF">ACFPET_13750</name>
</gene>
<dbReference type="SUPFAM" id="SSF63380">
    <property type="entry name" value="Riboflavin synthase domain-like"/>
    <property type="match status" value="1"/>
</dbReference>
<protein>
    <submittedName>
        <fullName evidence="2">Siderophore-interacting protein</fullName>
    </submittedName>
</protein>
<dbReference type="InterPro" id="IPR039374">
    <property type="entry name" value="SIP_fam"/>
</dbReference>
<feature type="domain" description="FAD-binding FR-type" evidence="1">
    <location>
        <begin position="15"/>
        <end position="117"/>
    </location>
</feature>
<reference evidence="3" key="1">
    <citation type="journal article" date="2019" name="Int. J. Syst. Evol. Microbiol.">
        <title>The Global Catalogue of Microorganisms (GCM) 10K type strain sequencing project: providing services to taxonomists for standard genome sequencing and annotation.</title>
        <authorList>
            <consortium name="The Broad Institute Genomics Platform"/>
            <consortium name="The Broad Institute Genome Sequencing Center for Infectious Disease"/>
            <person name="Wu L."/>
            <person name="Ma J."/>
        </authorList>
    </citation>
    <scope>NUCLEOTIDE SEQUENCE [LARGE SCALE GENOMIC DNA]</scope>
    <source>
        <strain evidence="3">IBRC-M 10908</strain>
    </source>
</reference>
<dbReference type="PANTHER" id="PTHR30157">
    <property type="entry name" value="FERRIC REDUCTASE, NADPH-DEPENDENT"/>
    <property type="match status" value="1"/>
</dbReference>
<keyword evidence="3" id="KW-1185">Reference proteome</keyword>
<evidence type="ECO:0000313" key="2">
    <source>
        <dbReference type="EMBL" id="MFC4336266.1"/>
    </source>
</evidence>
<dbReference type="InterPro" id="IPR017938">
    <property type="entry name" value="Riboflavin_synthase-like_b-brl"/>
</dbReference>
<dbReference type="InterPro" id="IPR039261">
    <property type="entry name" value="FNR_nucleotide-bd"/>
</dbReference>
<evidence type="ECO:0000259" key="1">
    <source>
        <dbReference type="PROSITE" id="PS51384"/>
    </source>
</evidence>
<proteinExistence type="predicted"/>
<dbReference type="Pfam" id="PF08021">
    <property type="entry name" value="FAD_binding_9"/>
    <property type="match status" value="1"/>
</dbReference>
<dbReference type="Proteomes" id="UP001595823">
    <property type="component" value="Unassembled WGS sequence"/>
</dbReference>
<organism evidence="2 3">
    <name type="scientific">Salininema proteolyticum</name>
    <dbReference type="NCBI Taxonomy" id="1607685"/>
    <lineage>
        <taxon>Bacteria</taxon>
        <taxon>Bacillati</taxon>
        <taxon>Actinomycetota</taxon>
        <taxon>Actinomycetes</taxon>
        <taxon>Glycomycetales</taxon>
        <taxon>Glycomycetaceae</taxon>
        <taxon>Salininema</taxon>
    </lineage>
</organism>
<dbReference type="EMBL" id="JBHSDK010000018">
    <property type="protein sequence ID" value="MFC4336266.1"/>
    <property type="molecule type" value="Genomic_DNA"/>
</dbReference>
<dbReference type="Pfam" id="PF04954">
    <property type="entry name" value="SIP"/>
    <property type="match status" value="1"/>
</dbReference>
<dbReference type="CDD" id="cd06193">
    <property type="entry name" value="siderophore_interacting"/>
    <property type="match status" value="1"/>
</dbReference>
<dbReference type="InterPro" id="IPR007037">
    <property type="entry name" value="SIP_rossman_dom"/>
</dbReference>
<accession>A0ABV8U108</accession>
<dbReference type="InterPro" id="IPR013113">
    <property type="entry name" value="SIP_FAD-bd"/>
</dbReference>
<dbReference type="RefSeq" id="WP_380621995.1">
    <property type="nucleotide sequence ID" value="NZ_JBHSDK010000018.1"/>
</dbReference>